<evidence type="ECO:0000256" key="3">
    <source>
        <dbReference type="ARBA" id="ARBA00001964"/>
    </source>
</evidence>
<feature type="domain" description="Transketolase-like pyrimidine-binding" evidence="6">
    <location>
        <begin position="313"/>
        <end position="481"/>
    </location>
</feature>
<accession>A0A351U2D9</accession>
<dbReference type="InterPro" id="IPR005475">
    <property type="entry name" value="Transketolase-like_Pyr-bd"/>
</dbReference>
<dbReference type="Gene3D" id="3.40.50.920">
    <property type="match status" value="1"/>
</dbReference>
<evidence type="ECO:0000256" key="5">
    <source>
        <dbReference type="ARBA" id="ARBA00023052"/>
    </source>
</evidence>
<gene>
    <name evidence="7" type="ORF">GXY80_10280</name>
</gene>
<evidence type="ECO:0000313" key="8">
    <source>
        <dbReference type="Proteomes" id="UP000777265"/>
    </source>
</evidence>
<name>A0A351U2D9_9BACT</name>
<organism evidence="7 8">
    <name type="scientific">Syntrophorhabdus aromaticivorans</name>
    <dbReference type="NCBI Taxonomy" id="328301"/>
    <lineage>
        <taxon>Bacteria</taxon>
        <taxon>Pseudomonadati</taxon>
        <taxon>Thermodesulfobacteriota</taxon>
        <taxon>Syntrophorhabdia</taxon>
        <taxon>Syntrophorhabdales</taxon>
        <taxon>Syntrophorhabdaceae</taxon>
        <taxon>Syntrophorhabdus</taxon>
    </lineage>
</organism>
<proteinExistence type="inferred from homology"/>
<evidence type="ECO:0000313" key="7">
    <source>
        <dbReference type="EMBL" id="NLW35851.1"/>
    </source>
</evidence>
<dbReference type="GO" id="GO:0005737">
    <property type="term" value="C:cytoplasm"/>
    <property type="evidence" value="ECO:0007669"/>
    <property type="project" value="UniProtKB-ARBA"/>
</dbReference>
<evidence type="ECO:0000256" key="4">
    <source>
        <dbReference type="ARBA" id="ARBA00007131"/>
    </source>
</evidence>
<dbReference type="PANTHER" id="PTHR43825:SF1">
    <property type="entry name" value="TRANSKETOLASE-LIKE PYRIMIDINE-BINDING DOMAIN-CONTAINING PROTEIN"/>
    <property type="match status" value="1"/>
</dbReference>
<comment type="caution">
    <text evidence="7">The sequence shown here is derived from an EMBL/GenBank/DDBJ whole genome shotgun (WGS) entry which is preliminary data.</text>
</comment>
<dbReference type="InterPro" id="IPR009014">
    <property type="entry name" value="Transketo_C/PFOR_II"/>
</dbReference>
<comment type="cofactor">
    <cofactor evidence="2">
        <name>Mg(2+)</name>
        <dbReference type="ChEBI" id="CHEBI:18420"/>
    </cofactor>
</comment>
<dbReference type="InterPro" id="IPR029061">
    <property type="entry name" value="THDP-binding"/>
</dbReference>
<dbReference type="CDD" id="cd02012">
    <property type="entry name" value="TPP_TK"/>
    <property type="match status" value="1"/>
</dbReference>
<dbReference type="Pfam" id="PF02780">
    <property type="entry name" value="Transketolase_C"/>
    <property type="match status" value="1"/>
</dbReference>
<comment type="cofactor">
    <cofactor evidence="3">
        <name>thiamine diphosphate</name>
        <dbReference type="ChEBI" id="CHEBI:58937"/>
    </cofactor>
</comment>
<dbReference type="STRING" id="909663.GCA_000512235_02253"/>
<dbReference type="SUPFAM" id="SSF52922">
    <property type="entry name" value="TK C-terminal domain-like"/>
    <property type="match status" value="1"/>
</dbReference>
<reference evidence="7" key="1">
    <citation type="journal article" date="2020" name="Biotechnol. Biofuels">
        <title>New insights from the biogas microbiome by comprehensive genome-resolved metagenomics of nearly 1600 species originating from multiple anaerobic digesters.</title>
        <authorList>
            <person name="Campanaro S."/>
            <person name="Treu L."/>
            <person name="Rodriguez-R L.M."/>
            <person name="Kovalovszki A."/>
            <person name="Ziels R.M."/>
            <person name="Maus I."/>
            <person name="Zhu X."/>
            <person name="Kougias P.G."/>
            <person name="Basile A."/>
            <person name="Luo G."/>
            <person name="Schluter A."/>
            <person name="Konstantinidis K.T."/>
            <person name="Angelidaki I."/>
        </authorList>
    </citation>
    <scope>NUCLEOTIDE SEQUENCE</scope>
    <source>
        <strain evidence="7">AS06rmzACSIP_7</strain>
    </source>
</reference>
<dbReference type="InterPro" id="IPR005474">
    <property type="entry name" value="Transketolase_N"/>
</dbReference>
<keyword evidence="7" id="KW-0808">Transferase</keyword>
<dbReference type="Pfam" id="PF00456">
    <property type="entry name" value="Transketolase_N"/>
    <property type="match status" value="1"/>
</dbReference>
<dbReference type="EC" id="2.2.1.1" evidence="7"/>
<evidence type="ECO:0000259" key="6">
    <source>
        <dbReference type="SMART" id="SM00861"/>
    </source>
</evidence>
<dbReference type="InterPro" id="IPR051157">
    <property type="entry name" value="PDH/Transketolase"/>
</dbReference>
<evidence type="ECO:0000256" key="1">
    <source>
        <dbReference type="ARBA" id="ARBA00001936"/>
    </source>
</evidence>
<comment type="similarity">
    <text evidence="4">Belongs to the transketolase family.</text>
</comment>
<keyword evidence="5" id="KW-0786">Thiamine pyrophosphate</keyword>
<evidence type="ECO:0000256" key="2">
    <source>
        <dbReference type="ARBA" id="ARBA00001946"/>
    </source>
</evidence>
<dbReference type="Pfam" id="PF02779">
    <property type="entry name" value="Transket_pyr"/>
    <property type="match status" value="1"/>
</dbReference>
<dbReference type="FunFam" id="3.40.50.970:FF:000129">
    <property type="entry name" value="Transketolase"/>
    <property type="match status" value="1"/>
</dbReference>
<sequence>MFEKVRLGEYEIKNLKELSRVAKGDIIKMTTLAGTGHPGGSMSSLDLYLVVFFFANLMEEPRDRVVVSHGHTSPGVYSSLGRLAYLPLHDAITFFRKAGSPFEGHVVRGTPFVDWSTGNLGQGLSAGCGFALAAKLRNESSHVYVLMSDGEQQKGQVAEARRFAKKYGLTNITVIIDYNRIQISGNIEKVMPQNIIENYLSDGWDVIEADGHDHNEIYKALKKARETDNPVCILARTVIGNGVPFMENTEKYHGSPLNLAEYKQAIEILGVEDDLDFYRERRNGVCAWRPAVPAQDTFIEVGEPFTYGDEDKMDNRSAFGKALKDIGEKNIGKERPVCAFDCDLASSVKTGEFGKAFPGYFYQGGVQEHNTATIAGALSTTGVLTFFADFGVFGIDETYNQHRLNDINKTNLKLVTTHLGLDVGPDGKTHQCTDYIGVMSNLYHFKIIIPCDPNQTDRAVRYMAGEKGNFLLGTGRNRWPVVYAREGGAPFFGDDYRFEYGRMDVVREGQDGAIVTYGGMVGRAIRIAEEMEKKGVTLKVINMACVREMDEEVLAEIVKLPFICTYEDHNVGTGIAPFLAQHLLKYHYKGRFESFGVKDYGPSGETDEVLRAEGLDEASMVESLSGMIKAKRARKGKAGS</sequence>
<reference evidence="7" key="2">
    <citation type="submission" date="2020-01" db="EMBL/GenBank/DDBJ databases">
        <authorList>
            <person name="Campanaro S."/>
        </authorList>
    </citation>
    <scope>NUCLEOTIDE SEQUENCE</scope>
    <source>
        <strain evidence="7">AS06rmzACSIP_7</strain>
    </source>
</reference>
<dbReference type="SUPFAM" id="SSF52518">
    <property type="entry name" value="Thiamin diphosphate-binding fold (THDP-binding)"/>
    <property type="match status" value="2"/>
</dbReference>
<dbReference type="EMBL" id="JAAYEE010000179">
    <property type="protein sequence ID" value="NLW35851.1"/>
    <property type="molecule type" value="Genomic_DNA"/>
</dbReference>
<dbReference type="NCBIfam" id="NF004556">
    <property type="entry name" value="PRK05899.2-2"/>
    <property type="match status" value="1"/>
</dbReference>
<dbReference type="Gene3D" id="3.40.50.970">
    <property type="match status" value="2"/>
</dbReference>
<dbReference type="InterPro" id="IPR033248">
    <property type="entry name" value="Transketolase_C"/>
</dbReference>
<dbReference type="GO" id="GO:0004802">
    <property type="term" value="F:transketolase activity"/>
    <property type="evidence" value="ECO:0007669"/>
    <property type="project" value="UniProtKB-EC"/>
</dbReference>
<dbReference type="PANTHER" id="PTHR43825">
    <property type="entry name" value="PYRUVATE DEHYDROGENASE E1 COMPONENT"/>
    <property type="match status" value="1"/>
</dbReference>
<dbReference type="SMART" id="SM00861">
    <property type="entry name" value="Transket_pyr"/>
    <property type="match status" value="1"/>
</dbReference>
<dbReference type="CDD" id="cd07033">
    <property type="entry name" value="TPP_PYR_DXS_TK_like"/>
    <property type="match status" value="1"/>
</dbReference>
<comment type="cofactor">
    <cofactor evidence="1">
        <name>Mn(2+)</name>
        <dbReference type="ChEBI" id="CHEBI:29035"/>
    </cofactor>
</comment>
<protein>
    <submittedName>
        <fullName evidence="7">Transketolase</fullName>
        <ecNumber evidence="7">2.2.1.1</ecNumber>
    </submittedName>
</protein>
<dbReference type="Proteomes" id="UP000777265">
    <property type="component" value="Unassembled WGS sequence"/>
</dbReference>
<dbReference type="AlphaFoldDB" id="A0A351U2D9"/>